<evidence type="ECO:0000313" key="2">
    <source>
        <dbReference type="EMBL" id="KAI5444157.1"/>
    </source>
</evidence>
<name>A0A9D5BI53_PEA</name>
<feature type="transmembrane region" description="Helical" evidence="1">
    <location>
        <begin position="166"/>
        <end position="188"/>
    </location>
</feature>
<feature type="transmembrane region" description="Helical" evidence="1">
    <location>
        <begin position="134"/>
        <end position="154"/>
    </location>
</feature>
<dbReference type="Gramene" id="Psat01G0268300-T4">
    <property type="protein sequence ID" value="KAI5444157.1"/>
    <property type="gene ID" value="KIW84_012683"/>
</dbReference>
<comment type="caution">
    <text evidence="2">The sequence shown here is derived from an EMBL/GenBank/DDBJ whole genome shotgun (WGS) entry which is preliminary data.</text>
</comment>
<feature type="transmembrane region" description="Helical" evidence="1">
    <location>
        <begin position="107"/>
        <end position="128"/>
    </location>
</feature>
<keyword evidence="1" id="KW-1133">Transmembrane helix</keyword>
<proteinExistence type="predicted"/>
<feature type="transmembrane region" description="Helical" evidence="1">
    <location>
        <begin position="84"/>
        <end position="100"/>
    </location>
</feature>
<protein>
    <submittedName>
        <fullName evidence="2">Uncharacterized protein</fullName>
    </submittedName>
</protein>
<evidence type="ECO:0000313" key="3">
    <source>
        <dbReference type="Proteomes" id="UP001058974"/>
    </source>
</evidence>
<dbReference type="InterPro" id="IPR008537">
    <property type="entry name" value="DUF819"/>
</dbReference>
<organism evidence="2 3">
    <name type="scientific">Pisum sativum</name>
    <name type="common">Garden pea</name>
    <name type="synonym">Lathyrus oleraceus</name>
    <dbReference type="NCBI Taxonomy" id="3888"/>
    <lineage>
        <taxon>Eukaryota</taxon>
        <taxon>Viridiplantae</taxon>
        <taxon>Streptophyta</taxon>
        <taxon>Embryophyta</taxon>
        <taxon>Tracheophyta</taxon>
        <taxon>Spermatophyta</taxon>
        <taxon>Magnoliopsida</taxon>
        <taxon>eudicotyledons</taxon>
        <taxon>Gunneridae</taxon>
        <taxon>Pentapetalae</taxon>
        <taxon>rosids</taxon>
        <taxon>fabids</taxon>
        <taxon>Fabales</taxon>
        <taxon>Fabaceae</taxon>
        <taxon>Papilionoideae</taxon>
        <taxon>50 kb inversion clade</taxon>
        <taxon>NPAAA clade</taxon>
        <taxon>Hologalegina</taxon>
        <taxon>IRL clade</taxon>
        <taxon>Fabeae</taxon>
        <taxon>Lathyrus</taxon>
    </lineage>
</organism>
<dbReference type="AlphaFoldDB" id="A0A9D5BI53"/>
<keyword evidence="1" id="KW-0472">Membrane</keyword>
<reference evidence="2 3" key="1">
    <citation type="journal article" date="2022" name="Nat. Genet.">
        <title>Improved pea reference genome and pan-genome highlight genomic features and evolutionary characteristics.</title>
        <authorList>
            <person name="Yang T."/>
            <person name="Liu R."/>
            <person name="Luo Y."/>
            <person name="Hu S."/>
            <person name="Wang D."/>
            <person name="Wang C."/>
            <person name="Pandey M.K."/>
            <person name="Ge S."/>
            <person name="Xu Q."/>
            <person name="Li N."/>
            <person name="Li G."/>
            <person name="Huang Y."/>
            <person name="Saxena R.K."/>
            <person name="Ji Y."/>
            <person name="Li M."/>
            <person name="Yan X."/>
            <person name="He Y."/>
            <person name="Liu Y."/>
            <person name="Wang X."/>
            <person name="Xiang C."/>
            <person name="Varshney R.K."/>
            <person name="Ding H."/>
            <person name="Gao S."/>
            <person name="Zong X."/>
        </authorList>
    </citation>
    <scope>NUCLEOTIDE SEQUENCE [LARGE SCALE GENOMIC DNA]</scope>
    <source>
        <strain evidence="2 3">cv. Zhongwan 6</strain>
    </source>
</reference>
<sequence length="225" mass="24279">MATLKPPPVFVLSPSKPIQSRQVSLRTRIFNNLNSCPKLMLQECSTTTAPITSSLSKELPRLSRRVVVVRSQLRYPIISPDDHWGVWSTIFSIGAFGLWSEKTKIGSMVSAALVSTLVGLAASNLGILPHDAPTYSIVLEFILPLTIPLLLFGANLNQVVRSTGTLLVAFLLGSVATVIGTLVAFLLVPMRSLGPDNWKIAAALMGSYIGGCKCLNNLLHLRTLS</sequence>
<accession>A0A9D5BI53</accession>
<dbReference type="PANTHER" id="PTHR34289:SF5">
    <property type="entry name" value="KERATIN-ASSOCIATED PROTEIN (DUF819)"/>
    <property type="match status" value="1"/>
</dbReference>
<dbReference type="EMBL" id="JAMSHJ010000001">
    <property type="protein sequence ID" value="KAI5444157.1"/>
    <property type="molecule type" value="Genomic_DNA"/>
</dbReference>
<gene>
    <name evidence="2" type="ORF">KIW84_012683</name>
</gene>
<dbReference type="Proteomes" id="UP001058974">
    <property type="component" value="Chromosome 1"/>
</dbReference>
<keyword evidence="3" id="KW-1185">Reference proteome</keyword>
<evidence type="ECO:0000256" key="1">
    <source>
        <dbReference type="SAM" id="Phobius"/>
    </source>
</evidence>
<keyword evidence="1" id="KW-0812">Transmembrane</keyword>
<dbReference type="Pfam" id="PF05684">
    <property type="entry name" value="DUF819"/>
    <property type="match status" value="1"/>
</dbReference>
<dbReference type="PANTHER" id="PTHR34289">
    <property type="entry name" value="PROTEIN, PUTATIVE (DUF819)-RELATED"/>
    <property type="match status" value="1"/>
</dbReference>